<protein>
    <submittedName>
        <fullName evidence="3">Uncharacterized protein</fullName>
    </submittedName>
</protein>
<dbReference type="Proteomes" id="UP000827092">
    <property type="component" value="Unassembled WGS sequence"/>
</dbReference>
<feature type="region of interest" description="Disordered" evidence="1">
    <location>
        <begin position="1"/>
        <end position="35"/>
    </location>
</feature>
<comment type="caution">
    <text evidence="3">The sequence shown here is derived from an EMBL/GenBank/DDBJ whole genome shotgun (WGS) entry which is preliminary data.</text>
</comment>
<keyword evidence="4" id="KW-1185">Reference proteome</keyword>
<name>A0AAV6V229_9ARAC</name>
<reference evidence="3 4" key="1">
    <citation type="journal article" date="2022" name="Nat. Ecol. Evol.">
        <title>A masculinizing supergene underlies an exaggerated male reproductive morph in a spider.</title>
        <authorList>
            <person name="Hendrickx F."/>
            <person name="De Corte Z."/>
            <person name="Sonet G."/>
            <person name="Van Belleghem S.M."/>
            <person name="Kostlbacher S."/>
            <person name="Vangestel C."/>
        </authorList>
    </citation>
    <scope>NUCLEOTIDE SEQUENCE [LARGE SCALE GENOMIC DNA]</scope>
    <source>
        <strain evidence="3">W744_W776</strain>
    </source>
</reference>
<proteinExistence type="predicted"/>
<organism evidence="3 4">
    <name type="scientific">Oedothorax gibbosus</name>
    <dbReference type="NCBI Taxonomy" id="931172"/>
    <lineage>
        <taxon>Eukaryota</taxon>
        <taxon>Metazoa</taxon>
        <taxon>Ecdysozoa</taxon>
        <taxon>Arthropoda</taxon>
        <taxon>Chelicerata</taxon>
        <taxon>Arachnida</taxon>
        <taxon>Araneae</taxon>
        <taxon>Araneomorphae</taxon>
        <taxon>Entelegynae</taxon>
        <taxon>Araneoidea</taxon>
        <taxon>Linyphiidae</taxon>
        <taxon>Erigoninae</taxon>
        <taxon>Oedothorax</taxon>
    </lineage>
</organism>
<feature type="compositionally biased region" description="Polar residues" evidence="1">
    <location>
        <begin position="12"/>
        <end position="29"/>
    </location>
</feature>
<keyword evidence="2" id="KW-1133">Transmembrane helix</keyword>
<accession>A0AAV6V229</accession>
<evidence type="ECO:0000256" key="2">
    <source>
        <dbReference type="SAM" id="Phobius"/>
    </source>
</evidence>
<evidence type="ECO:0000313" key="3">
    <source>
        <dbReference type="EMBL" id="KAG8190097.1"/>
    </source>
</evidence>
<evidence type="ECO:0000313" key="4">
    <source>
        <dbReference type="Proteomes" id="UP000827092"/>
    </source>
</evidence>
<evidence type="ECO:0000256" key="1">
    <source>
        <dbReference type="SAM" id="MobiDB-lite"/>
    </source>
</evidence>
<dbReference type="AlphaFoldDB" id="A0AAV6V229"/>
<dbReference type="EMBL" id="JAFNEN010000194">
    <property type="protein sequence ID" value="KAG8190097.1"/>
    <property type="molecule type" value="Genomic_DNA"/>
</dbReference>
<keyword evidence="2" id="KW-0472">Membrane</keyword>
<keyword evidence="2" id="KW-0812">Transmembrane</keyword>
<sequence length="251" mass="27229">MSGSSADLEPYTSISSINGSHHRTSTTTRAPPIRTTMPSFQHVNVRNPMGRAHLPHPRPTVSLDPRPVVIPILSSVIGFPILVFALICALRHRAIKLRRKDHLKKLQSGGRSVTLDLPPRDRISYFSGGSSPEASMREPTSDRLDTIRPTFDLPSGPGPTGILQTARKPQSNRNNNHVKFVTPAVTLEASHTMKVEVVLHQIAANAAESLVGAEVHCTEPQSESSHSSDSSKMARLETGVEIDSSSSESSR</sequence>
<feature type="compositionally biased region" description="Low complexity" evidence="1">
    <location>
        <begin position="222"/>
        <end position="231"/>
    </location>
</feature>
<feature type="region of interest" description="Disordered" evidence="1">
    <location>
        <begin position="216"/>
        <end position="251"/>
    </location>
</feature>
<feature type="transmembrane region" description="Helical" evidence="2">
    <location>
        <begin position="68"/>
        <end position="90"/>
    </location>
</feature>
<gene>
    <name evidence="3" type="ORF">JTE90_006035</name>
</gene>